<keyword evidence="2" id="KW-0433">Leucine-rich repeat</keyword>
<keyword evidence="3" id="KW-0677">Repeat</keyword>
<dbReference type="GO" id="GO:0031267">
    <property type="term" value="F:small GTPase binding"/>
    <property type="evidence" value="ECO:0007669"/>
    <property type="project" value="TreeGrafter"/>
</dbReference>
<keyword evidence="1" id="KW-0343">GTPase activation</keyword>
<keyword evidence="6" id="KW-1185">Reference proteome</keyword>
<dbReference type="GO" id="GO:0048471">
    <property type="term" value="C:perinuclear region of cytoplasm"/>
    <property type="evidence" value="ECO:0007669"/>
    <property type="project" value="TreeGrafter"/>
</dbReference>
<comment type="caution">
    <text evidence="5">The sequence shown here is derived from an EMBL/GenBank/DDBJ whole genome shotgun (WGS) entry which is preliminary data.</text>
</comment>
<evidence type="ECO:0000259" key="4">
    <source>
        <dbReference type="SMART" id="SM00256"/>
    </source>
</evidence>
<sequence length="500" mass="56686">MILKTLKSLFSESSSRTSKSSAIDHSLDYLDSEDLSEQTWTWLPSEIIGHILEYLPPFFNIQVCSLICKQFRRSLKDIDLYGVDFSLFWSGDANRTFNNKRCLENRYADRFVDIQLPFWIIGKDEDVKCIVHCPNMKRLRRLVMNGGRSGFFRTDSLALSIIGKSSVLTELQELEFKFHSYGITSNETTNMEDLITSASMKNITSLNFEQTFIMDTGVRILFSDKSCLDQLKRLVLDASGVGNEGIKAMCASEKCKNLTHLSLRRIDLGPHAIVLSYLASSPYLTQLTHLDMSSCFSQTPSYESKEYEKMFSSSQNLIHLKTLILSMNRFTQNIFQAIPKWDYLERLDISSTEIGDAGIQLMTKSPSLHSLKHLDISNCRIGVVGASAISKFNMPYLKSLKMNSNKISNKGMEHFCNSRLLCSGLEVLQLNANYIGIEGAIMLSRVEKITLFELSLLDNNFGKQGFEAIMSNDKLLKIVKLDEIKEPLSKIAPLSLYDIE</sequence>
<evidence type="ECO:0000313" key="6">
    <source>
        <dbReference type="Proteomes" id="UP000816034"/>
    </source>
</evidence>
<dbReference type="InterPro" id="IPR036047">
    <property type="entry name" value="F-box-like_dom_sf"/>
</dbReference>
<evidence type="ECO:0000256" key="1">
    <source>
        <dbReference type="ARBA" id="ARBA00022468"/>
    </source>
</evidence>
<dbReference type="Pfam" id="PF00646">
    <property type="entry name" value="F-box"/>
    <property type="match status" value="1"/>
</dbReference>
<proteinExistence type="predicted"/>
<dbReference type="SMART" id="SM00256">
    <property type="entry name" value="FBOX"/>
    <property type="match status" value="1"/>
</dbReference>
<feature type="domain" description="F-box" evidence="4">
    <location>
        <begin position="43"/>
        <end position="85"/>
    </location>
</feature>
<protein>
    <recommendedName>
        <fullName evidence="4">F-box domain-containing protein</fullName>
    </recommendedName>
</protein>
<dbReference type="Gene3D" id="3.80.10.10">
    <property type="entry name" value="Ribonuclease Inhibitor"/>
    <property type="match status" value="2"/>
</dbReference>
<dbReference type="SUPFAM" id="SSF81383">
    <property type="entry name" value="F-box domain"/>
    <property type="match status" value="1"/>
</dbReference>
<organism evidence="5 6">
    <name type="scientific">Naegleria lovaniensis</name>
    <name type="common">Amoeba</name>
    <dbReference type="NCBI Taxonomy" id="51637"/>
    <lineage>
        <taxon>Eukaryota</taxon>
        <taxon>Discoba</taxon>
        <taxon>Heterolobosea</taxon>
        <taxon>Tetramitia</taxon>
        <taxon>Eutetramitia</taxon>
        <taxon>Vahlkampfiidae</taxon>
        <taxon>Naegleria</taxon>
    </lineage>
</organism>
<dbReference type="InterPro" id="IPR001810">
    <property type="entry name" value="F-box_dom"/>
</dbReference>
<dbReference type="GeneID" id="68094038"/>
<dbReference type="GO" id="GO:0005829">
    <property type="term" value="C:cytosol"/>
    <property type="evidence" value="ECO:0007669"/>
    <property type="project" value="TreeGrafter"/>
</dbReference>
<dbReference type="RefSeq" id="XP_044551242.1">
    <property type="nucleotide sequence ID" value="XM_044690905.1"/>
</dbReference>
<dbReference type="Gene3D" id="1.20.1280.50">
    <property type="match status" value="1"/>
</dbReference>
<accession>A0AA88KKX4</accession>
<dbReference type="Proteomes" id="UP000816034">
    <property type="component" value="Unassembled WGS sequence"/>
</dbReference>
<dbReference type="SUPFAM" id="SSF52047">
    <property type="entry name" value="RNI-like"/>
    <property type="match status" value="1"/>
</dbReference>
<evidence type="ECO:0000256" key="3">
    <source>
        <dbReference type="ARBA" id="ARBA00022737"/>
    </source>
</evidence>
<gene>
    <name evidence="5" type="ORF">C9374_001582</name>
</gene>
<reference evidence="5 6" key="1">
    <citation type="journal article" date="2018" name="BMC Genomics">
        <title>The genome of Naegleria lovaniensis, the basis for a comparative approach to unravel pathogenicity factors of the human pathogenic amoeba N. fowleri.</title>
        <authorList>
            <person name="Liechti N."/>
            <person name="Schurch N."/>
            <person name="Bruggmann R."/>
            <person name="Wittwer M."/>
        </authorList>
    </citation>
    <scope>NUCLEOTIDE SEQUENCE [LARGE SCALE GENOMIC DNA]</scope>
    <source>
        <strain evidence="5 6">ATCC 30569</strain>
    </source>
</reference>
<evidence type="ECO:0000256" key="2">
    <source>
        <dbReference type="ARBA" id="ARBA00022614"/>
    </source>
</evidence>
<dbReference type="InterPro" id="IPR032675">
    <property type="entry name" value="LRR_dom_sf"/>
</dbReference>
<evidence type="ECO:0000313" key="5">
    <source>
        <dbReference type="EMBL" id="KAG2387250.1"/>
    </source>
</evidence>
<dbReference type="PANTHER" id="PTHR24113:SF12">
    <property type="entry name" value="RAN GTPASE-ACTIVATING PROTEIN 1"/>
    <property type="match status" value="1"/>
</dbReference>
<dbReference type="GO" id="GO:0006913">
    <property type="term" value="P:nucleocytoplasmic transport"/>
    <property type="evidence" value="ECO:0007669"/>
    <property type="project" value="TreeGrafter"/>
</dbReference>
<dbReference type="Pfam" id="PF13516">
    <property type="entry name" value="LRR_6"/>
    <property type="match status" value="3"/>
</dbReference>
<dbReference type="GO" id="GO:0005634">
    <property type="term" value="C:nucleus"/>
    <property type="evidence" value="ECO:0007669"/>
    <property type="project" value="TreeGrafter"/>
</dbReference>
<dbReference type="GO" id="GO:0005096">
    <property type="term" value="F:GTPase activator activity"/>
    <property type="evidence" value="ECO:0007669"/>
    <property type="project" value="UniProtKB-KW"/>
</dbReference>
<dbReference type="InterPro" id="IPR027038">
    <property type="entry name" value="RanGap"/>
</dbReference>
<dbReference type="PANTHER" id="PTHR24113">
    <property type="entry name" value="RAN GTPASE-ACTIVATING PROTEIN 1"/>
    <property type="match status" value="1"/>
</dbReference>
<dbReference type="InterPro" id="IPR001611">
    <property type="entry name" value="Leu-rich_rpt"/>
</dbReference>
<dbReference type="AlphaFoldDB" id="A0AA88KKX4"/>
<name>A0AA88KKX4_NAELO</name>
<dbReference type="EMBL" id="PYSW02000013">
    <property type="protein sequence ID" value="KAG2387250.1"/>
    <property type="molecule type" value="Genomic_DNA"/>
</dbReference>